<dbReference type="CDD" id="cd04146">
    <property type="entry name" value="RERG_RasL11_like"/>
    <property type="match status" value="1"/>
</dbReference>
<reference evidence="8 9" key="1">
    <citation type="submission" date="2021-02" db="EMBL/GenBank/DDBJ databases">
        <title>Safari Cat Assemblies.</title>
        <authorList>
            <person name="Bredemeyer K.R."/>
            <person name="Murphy W.J."/>
        </authorList>
    </citation>
    <scope>NUCLEOTIDE SEQUENCE [LARGE SCALE GENOMIC DNA]</scope>
</reference>
<feature type="region of interest" description="Disordered" evidence="7">
    <location>
        <begin position="1"/>
        <end position="118"/>
    </location>
</feature>
<dbReference type="InterPro" id="IPR005225">
    <property type="entry name" value="Small_GTP-bd"/>
</dbReference>
<protein>
    <recommendedName>
        <fullName evidence="2">small monomeric GTPase</fullName>
        <ecNumber evidence="2">3.6.5.2</ecNumber>
    </recommendedName>
</protein>
<dbReference type="InterPro" id="IPR027417">
    <property type="entry name" value="P-loop_NTPase"/>
</dbReference>
<organism evidence="8 9">
    <name type="scientific">Felis catus</name>
    <name type="common">Cat</name>
    <name type="synonym">Felis silvestris catus</name>
    <dbReference type="NCBI Taxonomy" id="9685"/>
    <lineage>
        <taxon>Eukaryota</taxon>
        <taxon>Metazoa</taxon>
        <taxon>Chordata</taxon>
        <taxon>Craniata</taxon>
        <taxon>Vertebrata</taxon>
        <taxon>Euteleostomi</taxon>
        <taxon>Mammalia</taxon>
        <taxon>Eutheria</taxon>
        <taxon>Laurasiatheria</taxon>
        <taxon>Carnivora</taxon>
        <taxon>Feliformia</taxon>
        <taxon>Felidae</taxon>
        <taxon>Felinae</taxon>
        <taxon>Felis</taxon>
    </lineage>
</organism>
<evidence type="ECO:0000256" key="7">
    <source>
        <dbReference type="SAM" id="MobiDB-lite"/>
    </source>
</evidence>
<dbReference type="GeneTree" id="ENSGT00940000161208"/>
<dbReference type="PROSITE" id="PS51419">
    <property type="entry name" value="RAB"/>
    <property type="match status" value="1"/>
</dbReference>
<evidence type="ECO:0000256" key="1">
    <source>
        <dbReference type="ARBA" id="ARBA00008344"/>
    </source>
</evidence>
<reference evidence="8" key="2">
    <citation type="submission" date="2025-08" db="UniProtKB">
        <authorList>
            <consortium name="Ensembl"/>
        </authorList>
    </citation>
    <scope>IDENTIFICATION</scope>
    <source>
        <strain evidence="8">breed Abyssinian</strain>
    </source>
</reference>
<dbReference type="Ensembl" id="ENSFCTT00005057341.1">
    <property type="protein sequence ID" value="ENSFCTP00005042124.1"/>
    <property type="gene ID" value="ENSFCTG00005019945.1"/>
</dbReference>
<reference evidence="8" key="3">
    <citation type="submission" date="2025-09" db="UniProtKB">
        <authorList>
            <consortium name="Ensembl"/>
        </authorList>
    </citation>
    <scope>IDENTIFICATION</scope>
    <source>
        <strain evidence="8">breed Abyssinian</strain>
    </source>
</reference>
<dbReference type="SUPFAM" id="SSF52540">
    <property type="entry name" value="P-loop containing nucleoside triphosphate hydrolases"/>
    <property type="match status" value="1"/>
</dbReference>
<dbReference type="PROSITE" id="PS51421">
    <property type="entry name" value="RAS"/>
    <property type="match status" value="1"/>
</dbReference>
<accession>A0ABI7Z501</accession>
<dbReference type="InterPro" id="IPR001806">
    <property type="entry name" value="Small_GTPase"/>
</dbReference>
<keyword evidence="3" id="KW-0547">Nucleotide-binding</keyword>
<comment type="catalytic activity">
    <reaction evidence="6">
        <text>GTP + H2O = GDP + phosphate + H(+)</text>
        <dbReference type="Rhea" id="RHEA:19669"/>
        <dbReference type="ChEBI" id="CHEBI:15377"/>
        <dbReference type="ChEBI" id="CHEBI:15378"/>
        <dbReference type="ChEBI" id="CHEBI:37565"/>
        <dbReference type="ChEBI" id="CHEBI:43474"/>
        <dbReference type="ChEBI" id="CHEBI:58189"/>
        <dbReference type="EC" id="3.6.5.2"/>
    </reaction>
</comment>
<name>A0ABI7Z501_FELCA</name>
<dbReference type="InterPro" id="IPR051065">
    <property type="entry name" value="Ras-related_GTPase"/>
</dbReference>
<dbReference type="SMART" id="SM00174">
    <property type="entry name" value="RHO"/>
    <property type="match status" value="1"/>
</dbReference>
<evidence type="ECO:0000313" key="9">
    <source>
        <dbReference type="Proteomes" id="UP000823872"/>
    </source>
</evidence>
<dbReference type="SMART" id="SM00175">
    <property type="entry name" value="RAB"/>
    <property type="match status" value="1"/>
</dbReference>
<dbReference type="Pfam" id="PF00071">
    <property type="entry name" value="Ras"/>
    <property type="match status" value="1"/>
</dbReference>
<evidence type="ECO:0000256" key="2">
    <source>
        <dbReference type="ARBA" id="ARBA00011984"/>
    </source>
</evidence>
<feature type="compositionally biased region" description="Gly residues" evidence="7">
    <location>
        <begin position="84"/>
        <end position="94"/>
    </location>
</feature>
<keyword evidence="4" id="KW-0378">Hydrolase</keyword>
<gene>
    <name evidence="8" type="primary">RASL11A</name>
</gene>
<evidence type="ECO:0000256" key="4">
    <source>
        <dbReference type="ARBA" id="ARBA00022801"/>
    </source>
</evidence>
<evidence type="ECO:0000256" key="3">
    <source>
        <dbReference type="ARBA" id="ARBA00022741"/>
    </source>
</evidence>
<dbReference type="PANTHER" id="PTHR45704">
    <property type="entry name" value="RAS-LIKE FAMILY MEMBER 11"/>
    <property type="match status" value="1"/>
</dbReference>
<keyword evidence="5" id="KW-0342">GTP-binding</keyword>
<comment type="similarity">
    <text evidence="1">Belongs to the small GTPase superfamily. Ras family.</text>
</comment>
<evidence type="ECO:0000313" key="8">
    <source>
        <dbReference type="Ensembl" id="ENSFCTP00005042124.1"/>
    </source>
</evidence>
<evidence type="ECO:0000256" key="6">
    <source>
        <dbReference type="ARBA" id="ARBA00048098"/>
    </source>
</evidence>
<dbReference type="SMART" id="SM00173">
    <property type="entry name" value="RAS"/>
    <property type="match status" value="1"/>
</dbReference>
<dbReference type="PRINTS" id="PR00449">
    <property type="entry name" value="RASTRNSFRMNG"/>
</dbReference>
<dbReference type="Gene3D" id="3.40.50.300">
    <property type="entry name" value="P-loop containing nucleotide triphosphate hydrolases"/>
    <property type="match status" value="1"/>
</dbReference>
<keyword evidence="9" id="KW-1185">Reference proteome</keyword>
<dbReference type="EC" id="3.6.5.2" evidence="2"/>
<sequence>MGLSASPTGPGTRVRLCGKEGPPGPRRHSLTRGLPRTRGTAAVLPGAGGGSRAQRVKGLGGAHARGHRPPRLSQRVPSRPPREGAGGGGAGGGRRAPTARAEPFKTRGAPRAPPAAALPALPRPRALCWPPRRCGRARQACALGGGSRSAGAPSMRPPSMSGHCLLAPIPESSSDCLPPKDIKLAVLGAGRVGKSAMIVRFLTKRFIGDYEPNTGKLYSRLVYVEGDQLSLQIQDTPGGIQVQDNLLQVADPLSRCVQWADGFLLVYSITDYDSYQAIRPLYQHIRKVHPDARVPVVIVGNKGDLLHARQVQTHDGVQLANELGSLFLEISTSENYEDVCDVFQHLCKEVSKSHGVSGERRRASIIPRPRSPNMQDLKRRFKQALSSKVKAPSALG</sequence>
<dbReference type="NCBIfam" id="TIGR00231">
    <property type="entry name" value="small_GTP"/>
    <property type="match status" value="1"/>
</dbReference>
<evidence type="ECO:0000256" key="5">
    <source>
        <dbReference type="ARBA" id="ARBA00023134"/>
    </source>
</evidence>
<proteinExistence type="inferred from homology"/>
<dbReference type="Proteomes" id="UP000823872">
    <property type="component" value="Chromosome A1"/>
</dbReference>